<dbReference type="GO" id="GO:0005737">
    <property type="term" value="C:cytoplasm"/>
    <property type="evidence" value="ECO:0000318"/>
    <property type="project" value="GO_Central"/>
</dbReference>
<evidence type="ECO:0000256" key="2">
    <source>
        <dbReference type="ARBA" id="ARBA00022704"/>
    </source>
</evidence>
<dbReference type="STRING" id="188937.MA_3218"/>
<dbReference type="EnsemblBacteria" id="AAM06589">
    <property type="protein sequence ID" value="AAM06589"/>
    <property type="gene ID" value="MA_3218"/>
</dbReference>
<keyword evidence="1" id="KW-0646">Protease inhibitor</keyword>
<dbReference type="EMBL" id="AE010299">
    <property type="protein sequence ID" value="AAM06589.1"/>
    <property type="molecule type" value="Genomic_DNA"/>
</dbReference>
<dbReference type="SUPFAM" id="SSF141066">
    <property type="entry name" value="ICP-like"/>
    <property type="match status" value="1"/>
</dbReference>
<dbReference type="Proteomes" id="UP000002487">
    <property type="component" value="Chromosome"/>
</dbReference>
<dbReference type="AlphaFoldDB" id="Q8TL24"/>
<accession>Q8TL24</accession>
<dbReference type="PANTHER" id="PTHR36530">
    <property type="entry name" value="INHIBITOR OF CYSTEINE PEPTIDASE"/>
    <property type="match status" value="1"/>
</dbReference>
<dbReference type="PANTHER" id="PTHR36530:SF1">
    <property type="entry name" value="AMOEBIASIN-1"/>
    <property type="match status" value="1"/>
</dbReference>
<feature type="domain" description="Proteinase inhibitor I42 chagasin" evidence="3">
    <location>
        <begin position="89"/>
        <end position="173"/>
    </location>
</feature>
<dbReference type="InterPro" id="IPR018990">
    <property type="entry name" value="Prot_inh_I42_chagasin"/>
</dbReference>
<protein>
    <recommendedName>
        <fullName evidence="3">Proteinase inhibitor I42 chagasin domain-containing protein</fullName>
    </recommendedName>
</protein>
<dbReference type="GeneID" id="68226000"/>
<dbReference type="GO" id="GO:0030162">
    <property type="term" value="P:regulation of proteolysis"/>
    <property type="evidence" value="ECO:0000318"/>
    <property type="project" value="GO_Central"/>
</dbReference>
<dbReference type="HOGENOM" id="CLU_1521857_0_0_2"/>
<gene>
    <name evidence="4" type="ordered locus">MA_3218</name>
</gene>
<reference evidence="4 5" key="1">
    <citation type="journal article" date="2002" name="Genome Res.">
        <title>The genome of Methanosarcina acetivorans reveals extensive metabolic and physiological diversity.</title>
        <authorList>
            <person name="Galagan J.E."/>
            <person name="Nusbaum C."/>
            <person name="Roy A."/>
            <person name="Endrizzi M.G."/>
            <person name="Macdonald P."/>
            <person name="FitzHugh W."/>
            <person name="Calvo S."/>
            <person name="Engels R."/>
            <person name="Smirnov S."/>
            <person name="Atnoor D."/>
            <person name="Brown A."/>
            <person name="Allen N."/>
            <person name="Naylor J."/>
            <person name="Stange-Thomann N."/>
            <person name="DeArellano K."/>
            <person name="Johnson R."/>
            <person name="Linton L."/>
            <person name="McEwan P."/>
            <person name="McKernan K."/>
            <person name="Talamas J."/>
            <person name="Tirrell A."/>
            <person name="Ye W."/>
            <person name="Zimmer A."/>
            <person name="Barber R.D."/>
            <person name="Cann I."/>
            <person name="Graham D.E."/>
            <person name="Grahame D.A."/>
            <person name="Guss A."/>
            <person name="Hedderich R."/>
            <person name="Ingram-Smith C."/>
            <person name="Kuettner C.H."/>
            <person name="Krzycki J.A."/>
            <person name="Leigh J.A."/>
            <person name="Li W."/>
            <person name="Liu J."/>
            <person name="Mukhopadhyay B."/>
            <person name="Reeve J.N."/>
            <person name="Smith K."/>
            <person name="Springer T.A."/>
            <person name="Umayam L.A."/>
            <person name="White O."/>
            <person name="White R.H."/>
            <person name="de Macario E.C."/>
            <person name="Ferry J.G."/>
            <person name="Jarrell K.F."/>
            <person name="Jing H."/>
            <person name="Macario A.J.L."/>
            <person name="Paulsen I."/>
            <person name="Pritchett M."/>
            <person name="Sowers K.R."/>
            <person name="Swanson R.V."/>
            <person name="Zinder S.H."/>
            <person name="Lander E."/>
            <person name="Metcalf W.W."/>
            <person name="Birren B."/>
        </authorList>
    </citation>
    <scope>NUCLEOTIDE SEQUENCE [LARGE SCALE GENOMIC DNA]</scope>
    <source>
        <strain evidence="5">ATCC 35395 / DSM 2834 / JCM 12185 / C2A</strain>
    </source>
</reference>
<dbReference type="GO" id="GO:0004869">
    <property type="term" value="F:cysteine-type endopeptidase inhibitor activity"/>
    <property type="evidence" value="ECO:0000318"/>
    <property type="project" value="GO_Central"/>
</dbReference>
<dbReference type="InterPro" id="IPR052781">
    <property type="entry name" value="Cys_protease_inhibitor_I42"/>
</dbReference>
<dbReference type="KEGG" id="mac:MA_3218"/>
<evidence type="ECO:0000313" key="5">
    <source>
        <dbReference type="Proteomes" id="UP000002487"/>
    </source>
</evidence>
<keyword evidence="2" id="KW-0789">Thiol protease inhibitor</keyword>
<proteinExistence type="predicted"/>
<dbReference type="InterPro" id="IPR036331">
    <property type="entry name" value="Chagasin-like_sf"/>
</dbReference>
<organism evidence="4 5">
    <name type="scientific">Methanosarcina acetivorans (strain ATCC 35395 / DSM 2834 / JCM 12185 / C2A)</name>
    <dbReference type="NCBI Taxonomy" id="188937"/>
    <lineage>
        <taxon>Archaea</taxon>
        <taxon>Methanobacteriati</taxon>
        <taxon>Methanobacteriota</taxon>
        <taxon>Stenosarchaea group</taxon>
        <taxon>Methanomicrobia</taxon>
        <taxon>Methanosarcinales</taxon>
        <taxon>Methanosarcinaceae</taxon>
        <taxon>Methanosarcina</taxon>
    </lineage>
</organism>
<dbReference type="RefSeq" id="WP_011023153.1">
    <property type="nucleotide sequence ID" value="NC_003552.1"/>
</dbReference>
<keyword evidence="5" id="KW-1185">Reference proteome</keyword>
<sequence length="176" mass="19590">MTLAIVLTLTIVLTLAIVREYLPAFFRSRKTESHPVQIGSVSMRDVNLEESAKTDVSAAVFLENRGMKPLSEKFAMILNEQDKGRTLEVEAQSLINVRLNENPTTGYRWEIETAGGLEMVGDSFEKTGDAIGAAGVRVFQFRAPGTGSYKLSIKNWRDWEGEGSIIDLFYVTILVK</sequence>
<name>Q8TL24_METAC</name>
<evidence type="ECO:0000313" key="4">
    <source>
        <dbReference type="EMBL" id="AAM06589.1"/>
    </source>
</evidence>
<dbReference type="InParanoid" id="Q8TL24"/>
<evidence type="ECO:0000259" key="3">
    <source>
        <dbReference type="Pfam" id="PF09394"/>
    </source>
</evidence>
<dbReference type="Gene3D" id="2.60.40.2020">
    <property type="match status" value="1"/>
</dbReference>
<evidence type="ECO:0000256" key="1">
    <source>
        <dbReference type="ARBA" id="ARBA00022690"/>
    </source>
</evidence>
<dbReference type="PhylomeDB" id="Q8TL24"/>
<dbReference type="Pfam" id="PF09394">
    <property type="entry name" value="Inhibitor_I42"/>
    <property type="match status" value="1"/>
</dbReference>